<reference evidence="2 3" key="1">
    <citation type="submission" date="2024-09" db="EMBL/GenBank/DDBJ databases">
        <authorList>
            <consortium name="All-Russian atlas of soil microorganisms"/>
            <consortium name="as a basis for the search for new antimicrobial producers and enzymes with unique properties"/>
            <person name="Sokolova E.A."/>
            <person name="Voronina E.N."/>
        </authorList>
    </citation>
    <scope>NUCLEOTIDE SEQUENCE [LARGE SCALE GENOMIC DNA]</scope>
    <source>
        <strain evidence="2 3">AF-22b-331.1</strain>
    </source>
</reference>
<proteinExistence type="predicted"/>
<accession>A0ABW7CWF7</accession>
<evidence type="ECO:0000313" key="3">
    <source>
        <dbReference type="Proteomes" id="UP001605261"/>
    </source>
</evidence>
<evidence type="ECO:0008006" key="4">
    <source>
        <dbReference type="Google" id="ProtNLM"/>
    </source>
</evidence>
<organism evidence="2 3">
    <name type="scientific">Stenotrophomonas nematodicola</name>
    <dbReference type="NCBI Taxonomy" id="2656746"/>
    <lineage>
        <taxon>Bacteria</taxon>
        <taxon>Pseudomonadati</taxon>
        <taxon>Pseudomonadota</taxon>
        <taxon>Gammaproteobacteria</taxon>
        <taxon>Lysobacterales</taxon>
        <taxon>Lysobacteraceae</taxon>
        <taxon>Stenotrophomonas</taxon>
    </lineage>
</organism>
<dbReference type="RefSeq" id="WP_394162894.1">
    <property type="nucleotide sequence ID" value="NZ_JBHGCJ010000005.1"/>
</dbReference>
<feature type="chain" id="PRO_5045301469" description="Lipoprotein" evidence="1">
    <location>
        <begin position="26"/>
        <end position="133"/>
    </location>
</feature>
<protein>
    <recommendedName>
        <fullName evidence="4">Lipoprotein</fullName>
    </recommendedName>
</protein>
<feature type="signal peptide" evidence="1">
    <location>
        <begin position="1"/>
        <end position="25"/>
    </location>
</feature>
<name>A0ABW7CWF7_9GAMM</name>
<keyword evidence="3" id="KW-1185">Reference proteome</keyword>
<gene>
    <name evidence="2" type="ORF">ACEU0G_003319</name>
</gene>
<dbReference type="PROSITE" id="PS51257">
    <property type="entry name" value="PROKAR_LIPOPROTEIN"/>
    <property type="match status" value="1"/>
</dbReference>
<dbReference type="EMBL" id="JBHGCJ010000005">
    <property type="protein sequence ID" value="MFG6109308.1"/>
    <property type="molecule type" value="Genomic_DNA"/>
</dbReference>
<dbReference type="Proteomes" id="UP001605261">
    <property type="component" value="Unassembled WGS sequence"/>
</dbReference>
<evidence type="ECO:0000256" key="1">
    <source>
        <dbReference type="SAM" id="SignalP"/>
    </source>
</evidence>
<comment type="caution">
    <text evidence="2">The sequence shown here is derived from an EMBL/GenBank/DDBJ whole genome shotgun (WGS) entry which is preliminary data.</text>
</comment>
<keyword evidence="1" id="KW-0732">Signal</keyword>
<sequence length="133" mass="14789">MRSRSRKPYESTALPLLLLLSSALAACTGARMDPTYSQAMVEPVSVEKRSDTEISVRYKVRPESRHYAGGVDFERVGDTLRISIRRCAVGSPCEPMAKSVIPLDDTWQAEVHLPFDGKRVVVVHADGEKQVYP</sequence>
<evidence type="ECO:0000313" key="2">
    <source>
        <dbReference type="EMBL" id="MFG6109308.1"/>
    </source>
</evidence>